<dbReference type="Gene3D" id="1.25.40.10">
    <property type="entry name" value="Tetratricopeptide repeat domain"/>
    <property type="match status" value="1"/>
</dbReference>
<comment type="caution">
    <text evidence="3">The sequence shown here is derived from an EMBL/GenBank/DDBJ whole genome shotgun (WGS) entry which is preliminary data.</text>
</comment>
<evidence type="ECO:0000256" key="1">
    <source>
        <dbReference type="SAM" id="MobiDB-lite"/>
    </source>
</evidence>
<feature type="compositionally biased region" description="Low complexity" evidence="1">
    <location>
        <begin position="663"/>
        <end position="675"/>
    </location>
</feature>
<evidence type="ECO:0000313" key="4">
    <source>
        <dbReference type="Proteomes" id="UP000766486"/>
    </source>
</evidence>
<evidence type="ECO:0000259" key="2">
    <source>
        <dbReference type="Pfam" id="PF12770"/>
    </source>
</evidence>
<reference evidence="3 4" key="1">
    <citation type="submission" date="2019-06" db="EMBL/GenBank/DDBJ databases">
        <authorList>
            <person name="Broberg M."/>
        </authorList>
    </citation>
    <scope>NUCLEOTIDE SEQUENCE [LARGE SCALE GENOMIC DNA]</scope>
</reference>
<dbReference type="InterPro" id="IPR011990">
    <property type="entry name" value="TPR-like_helical_dom_sf"/>
</dbReference>
<name>A0ABY6U675_BIOOC</name>
<keyword evidence="4" id="KW-1185">Reference proteome</keyword>
<gene>
    <name evidence="3" type="ORF">CLO192961_LOCUS176412</name>
</gene>
<dbReference type="EMBL" id="CABFNS010000741">
    <property type="protein sequence ID" value="VUC25806.1"/>
    <property type="molecule type" value="Genomic_DNA"/>
</dbReference>
<dbReference type="Pfam" id="PF12770">
    <property type="entry name" value="CHAT"/>
    <property type="match status" value="1"/>
</dbReference>
<evidence type="ECO:0000313" key="3">
    <source>
        <dbReference type="EMBL" id="VUC25806.1"/>
    </source>
</evidence>
<proteinExistence type="predicted"/>
<feature type="region of interest" description="Disordered" evidence="1">
    <location>
        <begin position="663"/>
        <end position="695"/>
    </location>
</feature>
<organism evidence="3 4">
    <name type="scientific">Bionectria ochroleuca</name>
    <name type="common">Gliocladium roseum</name>
    <dbReference type="NCBI Taxonomy" id="29856"/>
    <lineage>
        <taxon>Eukaryota</taxon>
        <taxon>Fungi</taxon>
        <taxon>Dikarya</taxon>
        <taxon>Ascomycota</taxon>
        <taxon>Pezizomycotina</taxon>
        <taxon>Sordariomycetes</taxon>
        <taxon>Hypocreomycetidae</taxon>
        <taxon>Hypocreales</taxon>
        <taxon>Bionectriaceae</taxon>
        <taxon>Clonostachys</taxon>
    </lineage>
</organism>
<protein>
    <recommendedName>
        <fullName evidence="2">CHAT domain-containing protein</fullName>
    </recommendedName>
</protein>
<accession>A0ABY6U675</accession>
<feature type="region of interest" description="Disordered" evidence="1">
    <location>
        <begin position="1065"/>
        <end position="1085"/>
    </location>
</feature>
<feature type="domain" description="CHAT" evidence="2">
    <location>
        <begin position="782"/>
        <end position="1048"/>
    </location>
</feature>
<feature type="region of interest" description="Disordered" evidence="1">
    <location>
        <begin position="1116"/>
        <end position="1144"/>
    </location>
</feature>
<sequence length="1187" mass="132756">MNPARELKQRPARGFITGQLHCAEEAVRLAESAIRSSRTRALQSQSLGFLSFTLFSGYMIAADHDKARALDYLERGISAARQGVQMPKGSDDARHMLKDCLKHYYKATGQLDALQETISLARNASVSAPKNSKDEYTGLFELRDYLHEWHSQTGSMESLREAEEVHKKATQIARRLLALIPTDHYSYIHILKDLSWFLFCWHKKTKGVTELTEALRLIRQAIKLCPGGSPEQVEWRILYGDYLAHWSEEVCPLSEVLEGAEIVFETVNLATDDCLWETRPILQLIKCLTQLCHITRELKYLEKSISLARRAIDTIPKDSLTRCTVLTDLVLLLNYRYLNTYSLSDLTERVSTAKQLVDETSSNHPERSERLRLYAETLTAVLSRDYNAKKMTEAIAIARLSVDTAPDDISRCHSLNLLSSSLLMSFKRSRSIKQLDKAIELSREEANCATGRHKPYAWSLLSSTLYTRYENSMNLSDIDEAIDAARIAIKFSPVGSYEEIINSTNLASHLLTRELHVDRGADLGEAQHILGKFMSSNYRYYNIHFIGAARDFINTCNLGADLERGFEMSCRVIDLLPSMLSNSLEHSDKQWVLRTMFQIAPLAASQAFDLGKEPMVALDLLERGRWAFGKSVEDMRRTDILKLEGRNPQIIKRLLRLRDQLSTPTASSALPTSPAIQAESPGDDERLPPTSQYPTDERYHAGIEFRQIMKDISKMPGLQPLNEYDYRQAASNGPVVIINSGSFCGWAILVELHQIRAIRLPGFSSAVVKEKLKQGRLSKPSVLKWLWDGGMSQVLEALGYSNPVTGNTWPHVWWVPVGSMSKFPLHAAGYHIEEPGKTVLNRVVSSYSSSVTALIYGRRRLVQPSFPSGKAVLVAMENTPRLSHLPYASEEINSLAILCTSIGLRVVNPPKSKSVLLQQLPDCRIFHFAGHACTNQLNPSQSYLCPEDGPNDPITVDELLKLNLHTNPPFLAYLSACGTGRIDERSGLMDESIHLISSCQLAGFRHVIGTLWEVNDEICVGVAKTVYEGIRDGEGSDDSVSRGLHTASRLLRDRWSTKIQYEMDEAERNRQTAEPKVESAMGGASSDAAGLFVKTRNGVMGDKPPLNKLRQWVVKSKDGNEGGPKANGETGDARDTTSPPAVVLNPTKNKKQVMKDVSGKEGRDIVAVEDEDEMTPPLWVPYIHFGV</sequence>
<dbReference type="Proteomes" id="UP000766486">
    <property type="component" value="Unassembled WGS sequence"/>
</dbReference>
<feature type="compositionally biased region" description="Basic and acidic residues" evidence="1">
    <location>
        <begin position="1066"/>
        <end position="1077"/>
    </location>
</feature>
<dbReference type="InterPro" id="IPR024983">
    <property type="entry name" value="CHAT_dom"/>
</dbReference>